<protein>
    <submittedName>
        <fullName evidence="3">Outer membrane lipoprotein-sorting protein</fullName>
    </submittedName>
</protein>
<dbReference type="PANTHER" id="PTHR35869">
    <property type="entry name" value="OUTER-MEMBRANE LIPOPROTEIN CARRIER PROTEIN"/>
    <property type="match status" value="1"/>
</dbReference>
<dbReference type="STRING" id="1280847.SAMN04488036_10657"/>
<name>A0A1I4FJF2_9RHOB</name>
<keyword evidence="4" id="KW-1185">Reference proteome</keyword>
<dbReference type="Gene3D" id="2.50.20.10">
    <property type="entry name" value="Lipoprotein localisation LolA/LolB/LppX"/>
    <property type="match status" value="1"/>
</dbReference>
<dbReference type="AlphaFoldDB" id="A0A1I4FJF2"/>
<dbReference type="PANTHER" id="PTHR35869:SF1">
    <property type="entry name" value="OUTER-MEMBRANE LIPOPROTEIN CARRIER PROTEIN"/>
    <property type="match status" value="1"/>
</dbReference>
<dbReference type="Proteomes" id="UP000198851">
    <property type="component" value="Unassembled WGS sequence"/>
</dbReference>
<evidence type="ECO:0000313" key="4">
    <source>
        <dbReference type="Proteomes" id="UP000198851"/>
    </source>
</evidence>
<proteinExistence type="predicted"/>
<reference evidence="4" key="1">
    <citation type="submission" date="2016-10" db="EMBL/GenBank/DDBJ databases">
        <authorList>
            <person name="Varghese N."/>
            <person name="Submissions S."/>
        </authorList>
    </citation>
    <scope>NUCLEOTIDE SEQUENCE [LARGE SCALE GENOMIC DNA]</scope>
    <source>
        <strain evidence="4">DSM 28453</strain>
    </source>
</reference>
<dbReference type="SUPFAM" id="SSF89392">
    <property type="entry name" value="Prokaryotic lipoproteins and lipoprotein localization factors"/>
    <property type="match status" value="1"/>
</dbReference>
<dbReference type="CDD" id="cd16325">
    <property type="entry name" value="LolA"/>
    <property type="match status" value="1"/>
</dbReference>
<dbReference type="EMBL" id="FOSZ01000006">
    <property type="protein sequence ID" value="SFL17440.1"/>
    <property type="molecule type" value="Genomic_DNA"/>
</dbReference>
<dbReference type="InterPro" id="IPR004564">
    <property type="entry name" value="OM_lipoprot_carrier_LolA-like"/>
</dbReference>
<gene>
    <name evidence="3" type="ORF">SAMN04488036_10657</name>
</gene>
<dbReference type="InterPro" id="IPR029046">
    <property type="entry name" value="LolA/LolB/LppX"/>
</dbReference>
<keyword evidence="1 2" id="KW-0732">Signal</keyword>
<evidence type="ECO:0000313" key="3">
    <source>
        <dbReference type="EMBL" id="SFL17440.1"/>
    </source>
</evidence>
<feature type="signal peptide" evidence="2">
    <location>
        <begin position="1"/>
        <end position="20"/>
    </location>
</feature>
<sequence length="197" mass="21396">MNSFVAPAVLAALVAVPAQAEQISLNALSEYLNGMSTVQADFTQISDDGSVQTGTLYIKRPGKMRFEYNPPEKALVLTSNNSVAIFDGRSNQPPEVYPLKRTPLSIILAKDVNLGQANMVVGHDFDGTATIVTAQDPENPEIGNIQLKFTAEPVELRQWVINDSAGGQTTVILGDTKADVPLRNRIFDIDRERRGAN</sequence>
<keyword evidence="3" id="KW-0449">Lipoprotein</keyword>
<feature type="chain" id="PRO_5011653129" evidence="2">
    <location>
        <begin position="21"/>
        <end position="197"/>
    </location>
</feature>
<dbReference type="Pfam" id="PF03548">
    <property type="entry name" value="LolA"/>
    <property type="match status" value="1"/>
</dbReference>
<evidence type="ECO:0000256" key="2">
    <source>
        <dbReference type="SAM" id="SignalP"/>
    </source>
</evidence>
<accession>A0A1I4FJF2</accession>
<organism evidence="3 4">
    <name type="scientific">Shimia haliotis</name>
    <dbReference type="NCBI Taxonomy" id="1280847"/>
    <lineage>
        <taxon>Bacteria</taxon>
        <taxon>Pseudomonadati</taxon>
        <taxon>Pseudomonadota</taxon>
        <taxon>Alphaproteobacteria</taxon>
        <taxon>Rhodobacterales</taxon>
        <taxon>Roseobacteraceae</taxon>
    </lineage>
</organism>
<evidence type="ECO:0000256" key="1">
    <source>
        <dbReference type="ARBA" id="ARBA00022729"/>
    </source>
</evidence>